<accession>A0AAP2DEL7</accession>
<dbReference type="Proteomes" id="UP001319180">
    <property type="component" value="Unassembled WGS sequence"/>
</dbReference>
<evidence type="ECO:0000313" key="9">
    <source>
        <dbReference type="EMBL" id="MBT1689726.1"/>
    </source>
</evidence>
<reference evidence="9 10" key="1">
    <citation type="submission" date="2021-05" db="EMBL/GenBank/DDBJ databases">
        <title>A Polyphasic approach of four new species of the genus Ohtaekwangia: Ohtaekwangia histidinii sp. nov., Ohtaekwangia cretensis sp. nov., Ohtaekwangia indiensis sp. nov., Ohtaekwangia reichenbachii sp. nov. from diverse environment.</title>
        <authorList>
            <person name="Octaviana S."/>
        </authorList>
    </citation>
    <scope>NUCLEOTIDE SEQUENCE [LARGE SCALE GENOMIC DNA]</scope>
    <source>
        <strain evidence="9 10">PWU37</strain>
    </source>
</reference>
<gene>
    <name evidence="9" type="ORF">KK078_24405</name>
</gene>
<dbReference type="PANTHER" id="PTHR30558">
    <property type="entry name" value="EXBD MEMBRANE COMPONENT OF PMF-DRIVEN MACROMOLECULE IMPORT SYSTEM"/>
    <property type="match status" value="1"/>
</dbReference>
<keyword evidence="6 8" id="KW-0472">Membrane</keyword>
<dbReference type="InterPro" id="IPR003400">
    <property type="entry name" value="ExbD"/>
</dbReference>
<dbReference type="EMBL" id="JAHESC010000046">
    <property type="protein sequence ID" value="MBT1689726.1"/>
    <property type="molecule type" value="Genomic_DNA"/>
</dbReference>
<sequence length="132" mass="14732">MKIRHRKQFAAEVSTSSLNDIMFFLLLFFLIISTVTNPAVIRVALPKSDTKQSVNRNPITLTVTEDKRYFINKNQIPFSQLEAALLKEAGGEQDPTVVVHIPAGSSVQDLVDVVQIGARNKIRMVLATRKPD</sequence>
<dbReference type="GO" id="GO:0015031">
    <property type="term" value="P:protein transport"/>
    <property type="evidence" value="ECO:0007669"/>
    <property type="project" value="UniProtKB-KW"/>
</dbReference>
<evidence type="ECO:0000313" key="10">
    <source>
        <dbReference type="Proteomes" id="UP001319180"/>
    </source>
</evidence>
<protein>
    <submittedName>
        <fullName evidence="9">Biopolymer transporter ExbD</fullName>
    </submittedName>
</protein>
<organism evidence="9 10">
    <name type="scientific">Dawidia soli</name>
    <dbReference type="NCBI Taxonomy" id="2782352"/>
    <lineage>
        <taxon>Bacteria</taxon>
        <taxon>Pseudomonadati</taxon>
        <taxon>Bacteroidota</taxon>
        <taxon>Cytophagia</taxon>
        <taxon>Cytophagales</taxon>
        <taxon>Chryseotaleaceae</taxon>
        <taxon>Dawidia</taxon>
    </lineage>
</organism>
<feature type="transmembrane region" description="Helical" evidence="8">
    <location>
        <begin position="21"/>
        <end position="45"/>
    </location>
</feature>
<keyword evidence="3" id="KW-1003">Cell membrane</keyword>
<name>A0AAP2DEL7_9BACT</name>
<proteinExistence type="inferred from homology"/>
<evidence type="ECO:0000256" key="8">
    <source>
        <dbReference type="SAM" id="Phobius"/>
    </source>
</evidence>
<evidence type="ECO:0000256" key="1">
    <source>
        <dbReference type="ARBA" id="ARBA00004162"/>
    </source>
</evidence>
<keyword evidence="5 8" id="KW-1133">Transmembrane helix</keyword>
<keyword evidence="10" id="KW-1185">Reference proteome</keyword>
<comment type="caution">
    <text evidence="9">The sequence shown here is derived from an EMBL/GenBank/DDBJ whole genome shotgun (WGS) entry which is preliminary data.</text>
</comment>
<evidence type="ECO:0000256" key="6">
    <source>
        <dbReference type="ARBA" id="ARBA00023136"/>
    </source>
</evidence>
<dbReference type="GO" id="GO:0022857">
    <property type="term" value="F:transmembrane transporter activity"/>
    <property type="evidence" value="ECO:0007669"/>
    <property type="project" value="InterPro"/>
</dbReference>
<keyword evidence="4 7" id="KW-0812">Transmembrane</keyword>
<evidence type="ECO:0000256" key="7">
    <source>
        <dbReference type="RuleBase" id="RU003879"/>
    </source>
</evidence>
<dbReference type="GO" id="GO:0005886">
    <property type="term" value="C:plasma membrane"/>
    <property type="evidence" value="ECO:0007669"/>
    <property type="project" value="UniProtKB-SubCell"/>
</dbReference>
<comment type="subcellular location">
    <subcellularLocation>
        <location evidence="1">Cell membrane</location>
        <topology evidence="1">Single-pass membrane protein</topology>
    </subcellularLocation>
    <subcellularLocation>
        <location evidence="7">Cell membrane</location>
        <topology evidence="7">Single-pass type II membrane protein</topology>
    </subcellularLocation>
</comment>
<evidence type="ECO:0000256" key="4">
    <source>
        <dbReference type="ARBA" id="ARBA00022692"/>
    </source>
</evidence>
<dbReference type="Gene3D" id="3.30.420.270">
    <property type="match status" value="1"/>
</dbReference>
<dbReference type="Pfam" id="PF02472">
    <property type="entry name" value="ExbD"/>
    <property type="match status" value="1"/>
</dbReference>
<evidence type="ECO:0000256" key="2">
    <source>
        <dbReference type="ARBA" id="ARBA00005811"/>
    </source>
</evidence>
<keyword evidence="7" id="KW-0653">Protein transport</keyword>
<dbReference type="AlphaFoldDB" id="A0AAP2DEL7"/>
<keyword evidence="7" id="KW-0813">Transport</keyword>
<evidence type="ECO:0000256" key="3">
    <source>
        <dbReference type="ARBA" id="ARBA00022475"/>
    </source>
</evidence>
<evidence type="ECO:0000256" key="5">
    <source>
        <dbReference type="ARBA" id="ARBA00022989"/>
    </source>
</evidence>
<dbReference type="RefSeq" id="WP_254092948.1">
    <property type="nucleotide sequence ID" value="NZ_JAHESC010000046.1"/>
</dbReference>
<comment type="similarity">
    <text evidence="2 7">Belongs to the ExbD/TolR family.</text>
</comment>